<organism evidence="1 2">
    <name type="scientific">Geochorda subterranea</name>
    <dbReference type="NCBI Taxonomy" id="3109564"/>
    <lineage>
        <taxon>Bacteria</taxon>
        <taxon>Bacillati</taxon>
        <taxon>Bacillota</taxon>
        <taxon>Limnochordia</taxon>
        <taxon>Limnochordales</taxon>
        <taxon>Geochordaceae</taxon>
        <taxon>Geochorda</taxon>
    </lineage>
</organism>
<name>A0ABZ1BN55_9FIRM</name>
<accession>A0ABZ1BN55</accession>
<protein>
    <submittedName>
        <fullName evidence="1">Helix-turn-helix domain-containing protein</fullName>
    </submittedName>
</protein>
<dbReference type="Pfam" id="PF13551">
    <property type="entry name" value="HTH_29"/>
    <property type="match status" value="1"/>
</dbReference>
<dbReference type="SUPFAM" id="SSF46689">
    <property type="entry name" value="Homeodomain-like"/>
    <property type="match status" value="1"/>
</dbReference>
<reference evidence="2" key="1">
    <citation type="submission" date="2023-12" db="EMBL/GenBank/DDBJ databases">
        <title>Novel isolates from deep terrestrial aquifers shed light on the physiology and ecology of the class Limnochordia.</title>
        <authorList>
            <person name="Karnachuk O.V."/>
            <person name="Lukina A.P."/>
            <person name="Avakyan M.R."/>
            <person name="Kadnikov V."/>
            <person name="Begmatov S."/>
            <person name="Beletsky A.V."/>
            <person name="Mardanov A.V."/>
            <person name="Ravin N.V."/>
        </authorList>
    </citation>
    <scope>NUCLEOTIDE SEQUENCE [LARGE SCALE GENOMIC DNA]</scope>
    <source>
        <strain evidence="2">LN</strain>
    </source>
</reference>
<evidence type="ECO:0000313" key="1">
    <source>
        <dbReference type="EMBL" id="WRP14232.1"/>
    </source>
</evidence>
<dbReference type="EMBL" id="CP141614">
    <property type="protein sequence ID" value="WRP14232.1"/>
    <property type="molecule type" value="Genomic_DNA"/>
</dbReference>
<dbReference type="InterPro" id="IPR009057">
    <property type="entry name" value="Homeodomain-like_sf"/>
</dbReference>
<dbReference type="Proteomes" id="UP001333102">
    <property type="component" value="Chromosome"/>
</dbReference>
<evidence type="ECO:0000313" key="2">
    <source>
        <dbReference type="Proteomes" id="UP001333102"/>
    </source>
</evidence>
<keyword evidence="2" id="KW-1185">Reference proteome</keyword>
<proteinExistence type="predicted"/>
<gene>
    <name evidence="1" type="ORF">VLY81_12525</name>
</gene>
<dbReference type="RefSeq" id="WP_324668535.1">
    <property type="nucleotide sequence ID" value="NZ_CP141614.1"/>
</dbReference>
<sequence length="102" mass="11748">MAMRSADPVSWPLPELTADQRKALREWKFGQKVEHRLWLRASIIWGLFHHRSSVARVAACVGVTERTVRKWRDRFLEAGVAGLYDRPRSGRPPRLARSSAAR</sequence>